<dbReference type="PIRSF" id="PIRSF036421">
    <property type="entry name" value="Tricorn_protease"/>
    <property type="match status" value="1"/>
</dbReference>
<dbReference type="SUPFAM" id="SSF52096">
    <property type="entry name" value="ClpP/crotonase"/>
    <property type="match status" value="1"/>
</dbReference>
<dbReference type="EC" id="3.4.21.-" evidence="7"/>
<dbReference type="PANTHER" id="PTHR43253:SF1">
    <property type="entry name" value="TRICORN PROTEASE HOMOLOG 2-RELATED"/>
    <property type="match status" value="1"/>
</dbReference>
<feature type="region of interest" description="Disordered" evidence="10">
    <location>
        <begin position="1074"/>
        <end position="1102"/>
    </location>
</feature>
<dbReference type="Gene3D" id="2.120.10.60">
    <property type="entry name" value="Tricorn protease N-terminal domain"/>
    <property type="match status" value="1"/>
</dbReference>
<reference evidence="12 13" key="1">
    <citation type="submission" date="2018-05" db="EMBL/GenBank/DDBJ databases">
        <title>A metagenomic window into the 2 km-deep terrestrial subsurface aquifer revealed taxonomically and functionally diverse microbial community comprising novel uncultured bacterial lineages.</title>
        <authorList>
            <person name="Kadnikov V.V."/>
            <person name="Mardanov A.V."/>
            <person name="Beletsky A.V."/>
            <person name="Banks D."/>
            <person name="Pimenov N.V."/>
            <person name="Frank Y.A."/>
            <person name="Karnachuk O.V."/>
            <person name="Ravin N.V."/>
        </authorList>
    </citation>
    <scope>NUCLEOTIDE SEQUENCE [LARGE SCALE GENOMIC DNA]</scope>
    <source>
        <strain evidence="12">BY5</strain>
    </source>
</reference>
<evidence type="ECO:0000256" key="7">
    <source>
        <dbReference type="PIRNR" id="PIRNR036421"/>
    </source>
</evidence>
<keyword evidence="3 7" id="KW-0963">Cytoplasm</keyword>
<evidence type="ECO:0000313" key="12">
    <source>
        <dbReference type="EMBL" id="RCK79771.1"/>
    </source>
</evidence>
<dbReference type="SUPFAM" id="SSF50156">
    <property type="entry name" value="PDZ domain-like"/>
    <property type="match status" value="1"/>
</dbReference>
<dbReference type="PANTHER" id="PTHR43253">
    <property type="entry name" value="TRICORN PROTEASE HOMOLOG 2-RELATED"/>
    <property type="match status" value="1"/>
</dbReference>
<dbReference type="Pfam" id="PF26549">
    <property type="entry name" value="Tricorn_N"/>
    <property type="match status" value="1"/>
</dbReference>
<dbReference type="AlphaFoldDB" id="A0A367ZR00"/>
<evidence type="ECO:0000256" key="8">
    <source>
        <dbReference type="PIRSR" id="PIRSR036421-1"/>
    </source>
</evidence>
<dbReference type="Gene3D" id="3.90.226.10">
    <property type="entry name" value="2-enoyl-CoA Hydratase, Chain A, domain 1"/>
    <property type="match status" value="1"/>
</dbReference>
<evidence type="ECO:0000256" key="6">
    <source>
        <dbReference type="ARBA" id="ARBA00022825"/>
    </source>
</evidence>
<evidence type="ECO:0000256" key="1">
    <source>
        <dbReference type="ARBA" id="ARBA00004496"/>
    </source>
</evidence>
<evidence type="ECO:0000256" key="5">
    <source>
        <dbReference type="ARBA" id="ARBA00022801"/>
    </source>
</evidence>
<dbReference type="Gene3D" id="3.30.750.44">
    <property type="match status" value="1"/>
</dbReference>
<comment type="subcellular location">
    <subcellularLocation>
        <location evidence="1 7">Cytoplasm</location>
    </subcellularLocation>
</comment>
<evidence type="ECO:0000259" key="11">
    <source>
        <dbReference type="SMART" id="SM00245"/>
    </source>
</evidence>
<comment type="caution">
    <text evidence="12">The sequence shown here is derived from an EMBL/GenBank/DDBJ whole genome shotgun (WGS) entry which is preliminary data.</text>
</comment>
<dbReference type="GO" id="GO:0005737">
    <property type="term" value="C:cytoplasm"/>
    <property type="evidence" value="ECO:0007669"/>
    <property type="project" value="UniProtKB-SubCell"/>
</dbReference>
<dbReference type="InterPro" id="IPR012393">
    <property type="entry name" value="Tricorn_protease"/>
</dbReference>
<feature type="region of interest" description="Disordered" evidence="10">
    <location>
        <begin position="511"/>
        <end position="559"/>
    </location>
</feature>
<dbReference type="GO" id="GO:0008236">
    <property type="term" value="F:serine-type peptidase activity"/>
    <property type="evidence" value="ECO:0007669"/>
    <property type="project" value="UniProtKB-UniRule"/>
</dbReference>
<dbReference type="InterPro" id="IPR005151">
    <property type="entry name" value="Tail-specific_protease"/>
</dbReference>
<evidence type="ECO:0000256" key="4">
    <source>
        <dbReference type="ARBA" id="ARBA00022670"/>
    </source>
</evidence>
<dbReference type="Pfam" id="PF14684">
    <property type="entry name" value="Tricorn_C1"/>
    <property type="match status" value="1"/>
</dbReference>
<dbReference type="InterPro" id="IPR015943">
    <property type="entry name" value="WD40/YVTN_repeat-like_dom_sf"/>
</dbReference>
<dbReference type="Pfam" id="PF14685">
    <property type="entry name" value="PDZ_Tricorn"/>
    <property type="match status" value="1"/>
</dbReference>
<evidence type="ECO:0000256" key="9">
    <source>
        <dbReference type="PIRSR" id="PIRSR036421-3"/>
    </source>
</evidence>
<dbReference type="InterPro" id="IPR028204">
    <property type="entry name" value="Tricorn_C1"/>
</dbReference>
<feature type="site" description="Transition state stabilizer; via amide nitrogen" evidence="9">
    <location>
        <position position="978"/>
    </location>
</feature>
<dbReference type="Pfam" id="PF26550">
    <property type="entry name" value="Tricorn_2nd"/>
    <property type="match status" value="1"/>
</dbReference>
<keyword evidence="4 7" id="KW-0645">Protease</keyword>
<dbReference type="SUPFAM" id="SSF82171">
    <property type="entry name" value="DPP6 N-terminal domain-like"/>
    <property type="match status" value="1"/>
</dbReference>
<dbReference type="Proteomes" id="UP000252355">
    <property type="component" value="Unassembled WGS sequence"/>
</dbReference>
<keyword evidence="6 7" id="KW-0720">Serine protease</keyword>
<protein>
    <recommendedName>
        <fullName evidence="7">Tricorn protease homolog</fullName>
        <ecNumber evidence="7">3.4.21.-</ecNumber>
    </recommendedName>
</protein>
<evidence type="ECO:0000256" key="3">
    <source>
        <dbReference type="ARBA" id="ARBA00022490"/>
    </source>
</evidence>
<feature type="compositionally biased region" description="Low complexity" evidence="10">
    <location>
        <begin position="525"/>
        <end position="546"/>
    </location>
</feature>
<feature type="active site" description="Nucleophile" evidence="8">
    <location>
        <position position="977"/>
    </location>
</feature>
<dbReference type="InterPro" id="IPR036034">
    <property type="entry name" value="PDZ_sf"/>
</dbReference>
<dbReference type="Gene3D" id="2.30.42.10">
    <property type="match status" value="1"/>
</dbReference>
<evidence type="ECO:0000256" key="2">
    <source>
        <dbReference type="ARBA" id="ARBA00008524"/>
    </source>
</evidence>
<name>A0A367ZR00_9BACT</name>
<dbReference type="CDD" id="cd07562">
    <property type="entry name" value="Peptidase_S41_TRI"/>
    <property type="match status" value="1"/>
</dbReference>
<feature type="active site" description="Charge relay system" evidence="8">
    <location>
        <position position="754"/>
    </location>
</feature>
<gene>
    <name evidence="12" type="ORF">OZSIB_3925</name>
</gene>
<feature type="active site" description="Charge relay system" evidence="8">
    <location>
        <position position="1035"/>
    </location>
</feature>
<dbReference type="InterPro" id="IPR029045">
    <property type="entry name" value="ClpP/crotonase-like_dom_sf"/>
</dbReference>
<keyword evidence="5 7" id="KW-0378">Hydrolase</keyword>
<dbReference type="SMART" id="SM00245">
    <property type="entry name" value="TSPc"/>
    <property type="match status" value="1"/>
</dbReference>
<dbReference type="EMBL" id="QOQW01000010">
    <property type="protein sequence ID" value="RCK79771.1"/>
    <property type="molecule type" value="Genomic_DNA"/>
</dbReference>
<dbReference type="Gene3D" id="2.130.10.10">
    <property type="entry name" value="YVTN repeat-like/Quinoprotein amine dehydrogenase"/>
    <property type="match status" value="1"/>
</dbReference>
<accession>A0A367ZR00</accession>
<comment type="similarity">
    <text evidence="2 7">Belongs to the peptidase S41B family.</text>
</comment>
<organism evidence="12 13">
    <name type="scientific">Candidatus Ozemobacter sibiricus</name>
    <dbReference type="NCBI Taxonomy" id="2268124"/>
    <lineage>
        <taxon>Bacteria</taxon>
        <taxon>Candidatus Ozemobacteria</taxon>
        <taxon>Candidatus Ozemobacterales</taxon>
        <taxon>Candidatus Ozemobacteraceae</taxon>
        <taxon>Candidatus Ozemobacter</taxon>
    </lineage>
</organism>
<dbReference type="GO" id="GO:0006508">
    <property type="term" value="P:proteolysis"/>
    <property type="evidence" value="ECO:0007669"/>
    <property type="project" value="UniProtKB-UniRule"/>
</dbReference>
<dbReference type="SUPFAM" id="SSF69304">
    <property type="entry name" value="Tricorn protease N-terminal domain"/>
    <property type="match status" value="1"/>
</dbReference>
<evidence type="ECO:0000313" key="13">
    <source>
        <dbReference type="Proteomes" id="UP000252355"/>
    </source>
</evidence>
<proteinExistence type="inferred from homology"/>
<dbReference type="Pfam" id="PF03572">
    <property type="entry name" value="Peptidase_S41"/>
    <property type="match status" value="1"/>
</dbReference>
<sequence length="1102" mass="122310">MSQPGYYRHPTIHRDQIIFVSEDDLWTVEAAGGVARRLTSGLGAASFPALSPDGRWVAFSGRDEGPLEAYLMPAAGGPPRRLTWFGSFTRVVGWRDARHVIVASDAGQPFPRELHLHLVPVDGSPAQPLRLGPAMSISFGPQGACVLGRNAVDPARWKRYRGGTAGDILIDPDGRGTFRKLLDLRGNLAHPMWVGDRIFFLSDHEGVGNLYSCLPSGQDVRRHTHHEDYYVRFPATDGRRIVYHAGADLYLFDPVTDRAAPVAIAYHSPRTQLFRKFVEGARHLEDVELHPRGHLLALVCRGKTLTMGNWEGPVVQHGEPDGVRYRLTRWLNDGERFVTVSDADGEETLEIHHLDLRRPPERLPVLPIGRPLDLKVSPVADVVALTNHRNELITVDLKTRRVAVLDASGLAPIHGFDWSPDGAWLAYGCALSRHTSAIKLVDVKKRQPVQVTSAVLQDVAPVFDPDGKYLYFLSYREFDPVYDNLHFDLGFPKGVRPYLLILAKDTPSPLLPVPRPVEGDDKGKAPTAPAPTAAAAGSAPAGKGARQPPPAAPKAAPPPVKIDLEGIQQRLQALPVPEARYQGIAAIKGKVLFSHVPVMGALGRSWLPGEPAAQATLEMFDLETLKTETVAAKISDFSVSPDRKTVLLRIGNRLRLIKAGEKADENTAREPPGKKSGWIDLGRVKLSILPQAEWRQIYREAWRLQRDQFWTPDMSRVDWNAVYERYYPLLSRVATRGEFSDLLWEMQGELGTSHAYEFGGDYRPEPSYAVGLLGADLAWDGKLKAWKIAHLLEGDPWQSKKTSPLLRPGLGVSPGDTLLAIGGRPLSATTPPGALLANQANAEVALTIGDARGRNPRVVSVVLLPEETSVRYRDWVERNRRFVHQRSQGRLGYVHVPDMGPRGFAEFHRYFLAEIDRDGLIVDVRYNGGGHVSSLLLEKLARRRIAYIQTRWFGAEPYPADSVGGPLVALTNELAGSDGDIFSHCFKLLKLGPLIGKRTWGGVIGIWPRHPFVDGGLATQPEFSFWFQDVGYQVENYGTDPDIEVEILPQDWRAGRDPQLERAVQEALALLRRQPPQTPELTRHRPDLSCPRLSPRRVRSRR</sequence>
<feature type="domain" description="Tail specific protease" evidence="11">
    <location>
        <begin position="856"/>
        <end position="1046"/>
    </location>
</feature>
<dbReference type="InterPro" id="IPR029414">
    <property type="entry name" value="Tricorn_PDZ"/>
</dbReference>
<feature type="compositionally biased region" description="Pro residues" evidence="10">
    <location>
        <begin position="547"/>
        <end position="559"/>
    </location>
</feature>
<evidence type="ECO:0000256" key="10">
    <source>
        <dbReference type="SAM" id="MobiDB-lite"/>
    </source>
</evidence>
<comment type="function">
    <text evidence="7">Degrades oligopeptides.</text>
</comment>